<evidence type="ECO:0000256" key="2">
    <source>
        <dbReference type="SAM" id="SignalP"/>
    </source>
</evidence>
<keyword evidence="2" id="KW-0732">Signal</keyword>
<feature type="signal peptide" evidence="2">
    <location>
        <begin position="1"/>
        <end position="22"/>
    </location>
</feature>
<dbReference type="InterPro" id="IPR052728">
    <property type="entry name" value="O2_lipid_transport_reg"/>
</dbReference>
<keyword evidence="4" id="KW-1185">Reference proteome</keyword>
<dbReference type="PANTHER" id="PTHR11161">
    <property type="entry name" value="O-ACYLTRANSFERASE"/>
    <property type="match status" value="1"/>
</dbReference>
<reference evidence="5" key="1">
    <citation type="submission" date="2025-08" db="UniProtKB">
        <authorList>
            <consortium name="RefSeq"/>
        </authorList>
    </citation>
    <scope>IDENTIFICATION</scope>
    <source>
        <tissue evidence="5">Muscle</tissue>
    </source>
</reference>
<evidence type="ECO:0000313" key="4">
    <source>
        <dbReference type="Proteomes" id="UP000694941"/>
    </source>
</evidence>
<protein>
    <submittedName>
        <fullName evidence="5">Nose resistant to fluoxetine protein 6-like</fullName>
    </submittedName>
</protein>
<dbReference type="InterPro" id="IPR006621">
    <property type="entry name" value="Nose-resist-to-fluoxetine_N"/>
</dbReference>
<keyword evidence="1" id="KW-0472">Membrane</keyword>
<feature type="transmembrane region" description="Helical" evidence="1">
    <location>
        <begin position="354"/>
        <end position="372"/>
    </location>
</feature>
<proteinExistence type="predicted"/>
<evidence type="ECO:0000313" key="5">
    <source>
        <dbReference type="RefSeq" id="XP_022258231.1"/>
    </source>
</evidence>
<keyword evidence="1" id="KW-0812">Transmembrane</keyword>
<accession>A0ABM1TQS5</accession>
<organism evidence="4 5">
    <name type="scientific">Limulus polyphemus</name>
    <name type="common">Atlantic horseshoe crab</name>
    <dbReference type="NCBI Taxonomy" id="6850"/>
    <lineage>
        <taxon>Eukaryota</taxon>
        <taxon>Metazoa</taxon>
        <taxon>Ecdysozoa</taxon>
        <taxon>Arthropoda</taxon>
        <taxon>Chelicerata</taxon>
        <taxon>Merostomata</taxon>
        <taxon>Xiphosura</taxon>
        <taxon>Limulidae</taxon>
        <taxon>Limulus</taxon>
    </lineage>
</organism>
<dbReference type="RefSeq" id="XP_022258231.1">
    <property type="nucleotide sequence ID" value="XM_022402523.1"/>
</dbReference>
<evidence type="ECO:0000259" key="3">
    <source>
        <dbReference type="SMART" id="SM00703"/>
    </source>
</evidence>
<keyword evidence="1" id="KW-1133">Transmembrane helix</keyword>
<dbReference type="PANTHER" id="PTHR11161:SF0">
    <property type="entry name" value="O-ACYLTRANSFERASE LIKE PROTEIN"/>
    <property type="match status" value="1"/>
</dbReference>
<dbReference type="Pfam" id="PF20146">
    <property type="entry name" value="NRF"/>
    <property type="match status" value="1"/>
</dbReference>
<dbReference type="GeneID" id="111089640"/>
<feature type="chain" id="PRO_5045513184" evidence="2">
    <location>
        <begin position="23"/>
        <end position="439"/>
    </location>
</feature>
<feature type="domain" description="Nose resistant-to-fluoxetine protein N-terminal" evidence="3">
    <location>
        <begin position="129"/>
        <end position="273"/>
    </location>
</feature>
<dbReference type="SMART" id="SM00703">
    <property type="entry name" value="NRF"/>
    <property type="match status" value="1"/>
</dbReference>
<name>A0ABM1TQS5_LIMPO</name>
<feature type="transmembrane region" description="Helical" evidence="1">
    <location>
        <begin position="284"/>
        <end position="303"/>
    </location>
</feature>
<evidence type="ECO:0000256" key="1">
    <source>
        <dbReference type="SAM" id="Phobius"/>
    </source>
</evidence>
<sequence length="439" mass="49061">MELQVFLSVTSLILTSVAVLFGGDTTSEIISTIISKKTLPSASSSEKQIKLSTDLTSAPSRSHHVVRTRPATAKTETVTNRKLTTSVVNTTNSQQRWVDVENTVKDAINTIMKHLLPSMLRITSKVHISSPCLSRLLKMVISVRQLKSWAIRMLDASGKPFSGLLDGTLTDFGSYEECLNIIVKVEKRKRELFRGKYCLLEIIPNLPLETEQLEHGLHETLLQDLAGMSGYLSFLHHTVGVCIPSTCTAEDLANVARAVADLKFQVSVPHCEQKEDLKLTSEQIAVLCLLGTLLVLVILGTTIELWRKYRNPETTPPPNRKEKTLCVILIAFSSYTNGKDLLNTKTGPENIGVLHGLRFFTMAWVILAHTYLMSDFNIYKRLIDFRDAQKDVTVLAHLELFVASGHILLCQVTTTLSFKDNPRLIKSTNNNHSFFQRQS</sequence>
<dbReference type="Proteomes" id="UP000694941">
    <property type="component" value="Unplaced"/>
</dbReference>
<gene>
    <name evidence="5" type="primary">LOC111089640</name>
</gene>